<dbReference type="InterPro" id="IPR039421">
    <property type="entry name" value="Type_1_exporter"/>
</dbReference>
<dbReference type="Proteomes" id="UP001596137">
    <property type="component" value="Unassembled WGS sequence"/>
</dbReference>
<feature type="domain" description="ABC transporter" evidence="9">
    <location>
        <begin position="384"/>
        <end position="624"/>
    </location>
</feature>
<evidence type="ECO:0000256" key="8">
    <source>
        <dbReference type="SAM" id="Phobius"/>
    </source>
</evidence>
<proteinExistence type="predicted"/>
<feature type="transmembrane region" description="Helical" evidence="8">
    <location>
        <begin position="292"/>
        <end position="314"/>
    </location>
</feature>
<evidence type="ECO:0000256" key="5">
    <source>
        <dbReference type="ARBA" id="ARBA00022989"/>
    </source>
</evidence>
<evidence type="ECO:0000313" key="12">
    <source>
        <dbReference type="Proteomes" id="UP001596137"/>
    </source>
</evidence>
<evidence type="ECO:0000313" key="11">
    <source>
        <dbReference type="EMBL" id="MFC6082154.1"/>
    </source>
</evidence>
<dbReference type="SMART" id="SM00382">
    <property type="entry name" value="AAA"/>
    <property type="match status" value="1"/>
</dbReference>
<protein>
    <submittedName>
        <fullName evidence="11">ABC transporter ATP-binding protein</fullName>
    </submittedName>
</protein>
<evidence type="ECO:0000259" key="10">
    <source>
        <dbReference type="PROSITE" id="PS50929"/>
    </source>
</evidence>
<dbReference type="InterPro" id="IPR011527">
    <property type="entry name" value="ABC1_TM_dom"/>
</dbReference>
<evidence type="ECO:0000256" key="6">
    <source>
        <dbReference type="ARBA" id="ARBA00023136"/>
    </source>
</evidence>
<feature type="transmembrane region" description="Helical" evidence="8">
    <location>
        <begin position="265"/>
        <end position="286"/>
    </location>
</feature>
<dbReference type="EMBL" id="JBHSRF010000014">
    <property type="protein sequence ID" value="MFC6082154.1"/>
    <property type="molecule type" value="Genomic_DNA"/>
</dbReference>
<gene>
    <name evidence="11" type="ORF">ACFP1K_13400</name>
</gene>
<dbReference type="CDD" id="cd18550">
    <property type="entry name" value="ABC_6TM_exporter_like"/>
    <property type="match status" value="1"/>
</dbReference>
<feature type="transmembrane region" description="Helical" evidence="8">
    <location>
        <begin position="155"/>
        <end position="174"/>
    </location>
</feature>
<dbReference type="SUPFAM" id="SSF52540">
    <property type="entry name" value="P-loop containing nucleoside triphosphate hydrolases"/>
    <property type="match status" value="1"/>
</dbReference>
<evidence type="ECO:0000256" key="1">
    <source>
        <dbReference type="ARBA" id="ARBA00004651"/>
    </source>
</evidence>
<keyword evidence="5 8" id="KW-1133">Transmembrane helix</keyword>
<dbReference type="InterPro" id="IPR027417">
    <property type="entry name" value="P-loop_NTPase"/>
</dbReference>
<evidence type="ECO:0000259" key="9">
    <source>
        <dbReference type="PROSITE" id="PS50893"/>
    </source>
</evidence>
<keyword evidence="2 8" id="KW-0812">Transmembrane</keyword>
<evidence type="ECO:0000256" key="2">
    <source>
        <dbReference type="ARBA" id="ARBA00022692"/>
    </source>
</evidence>
<dbReference type="InterPro" id="IPR017871">
    <property type="entry name" value="ABC_transporter-like_CS"/>
</dbReference>
<dbReference type="GO" id="GO:0005524">
    <property type="term" value="F:ATP binding"/>
    <property type="evidence" value="ECO:0007669"/>
    <property type="project" value="UniProtKB-KW"/>
</dbReference>
<dbReference type="PANTHER" id="PTHR43394">
    <property type="entry name" value="ATP-DEPENDENT PERMEASE MDL1, MITOCHONDRIAL"/>
    <property type="match status" value="1"/>
</dbReference>
<dbReference type="Pfam" id="PF00664">
    <property type="entry name" value="ABC_membrane"/>
    <property type="match status" value="1"/>
</dbReference>
<feature type="region of interest" description="Disordered" evidence="7">
    <location>
        <begin position="634"/>
        <end position="697"/>
    </location>
</feature>
<dbReference type="Pfam" id="PF00005">
    <property type="entry name" value="ABC_tran"/>
    <property type="match status" value="1"/>
</dbReference>
<comment type="subcellular location">
    <subcellularLocation>
        <location evidence="1">Cell membrane</location>
        <topology evidence="1">Multi-pass membrane protein</topology>
    </subcellularLocation>
</comment>
<dbReference type="InterPro" id="IPR036640">
    <property type="entry name" value="ABC1_TM_sf"/>
</dbReference>
<keyword evidence="6 8" id="KW-0472">Membrane</keyword>
<dbReference type="Gene3D" id="1.20.1560.10">
    <property type="entry name" value="ABC transporter type 1, transmembrane domain"/>
    <property type="match status" value="1"/>
</dbReference>
<dbReference type="InterPro" id="IPR003593">
    <property type="entry name" value="AAA+_ATPase"/>
</dbReference>
<feature type="transmembrane region" description="Helical" evidence="8">
    <location>
        <begin position="180"/>
        <end position="202"/>
    </location>
</feature>
<feature type="transmembrane region" description="Helical" evidence="8">
    <location>
        <begin position="77"/>
        <end position="98"/>
    </location>
</feature>
<keyword evidence="4 11" id="KW-0067">ATP-binding</keyword>
<feature type="compositionally biased region" description="Low complexity" evidence="7">
    <location>
        <begin position="686"/>
        <end position="697"/>
    </location>
</feature>
<dbReference type="PROSITE" id="PS00211">
    <property type="entry name" value="ABC_TRANSPORTER_1"/>
    <property type="match status" value="1"/>
</dbReference>
<evidence type="ECO:0000256" key="4">
    <source>
        <dbReference type="ARBA" id="ARBA00022840"/>
    </source>
</evidence>
<name>A0ABW1NHL1_9ACTN</name>
<evidence type="ECO:0000256" key="3">
    <source>
        <dbReference type="ARBA" id="ARBA00022741"/>
    </source>
</evidence>
<dbReference type="Gene3D" id="3.40.50.300">
    <property type="entry name" value="P-loop containing nucleotide triphosphate hydrolases"/>
    <property type="match status" value="1"/>
</dbReference>
<keyword evidence="3" id="KW-0547">Nucleotide-binding</keyword>
<sequence>MIGGSGPQFVIHGIGEESGSARQKIKSGTVKRVLPYTRPYRVIIGFLMLVTVTEATITVASPMLLKILIDEGIMPRQVGVVAAVAGAVAGLAVLELLAQYLQSRLSGRIGEGMIYDLRTEVFEHVQRQPLAFFTRAQTGALVSRLNTDVVSAQQALTTLLSTVVSSALALALVLGTMFYLSWVITLFALLALPLFILPGRIIGRRMQRLMRESMELNAEMGQLMHERFNVAGALLAKLYGRPASEAALFRNQAGRVRDIGIVLNVYTKMLLVTLTFLASIATAVVYGIGGTLAVNGAFAIGTLVALAALLTRLFGPINQLSSVQANVMTALVSFDRLFEVLDLKPLIAEKPGAVALPDRPSKNGIAPEVEFERVTFRYPAARDVSLASLEAIALPSQERRDNAWTLRDLSFRAPAGKLTALVGPSGAGKTTITHLVPRLYDPNSGTVRIGGVDVRDLTLDSLRETIGMVTQDAHLFHDTIRGNLMYARPGATEDDLVEACKGAQIWELISSLPDGFDTVVGDRGYRLSGGEKQRIALARLLLKAPSVVVLDEATAHLDSESEAAVQRALKTALAGRTSLVIAHRLSTIREADLILVIENGEIREQGVHDELLAMNGLYAELYRTQFATGRPVPAEPVLQLNGGPPRNGADLPPLPDGPGVSYGRPPGPPPGSPDDHGLPPGPPPLQILGGAALPPGM</sequence>
<evidence type="ECO:0000256" key="7">
    <source>
        <dbReference type="SAM" id="MobiDB-lite"/>
    </source>
</evidence>
<feature type="domain" description="ABC transmembrane type-1" evidence="10">
    <location>
        <begin position="46"/>
        <end position="329"/>
    </location>
</feature>
<organism evidence="11 12">
    <name type="scientific">Sphaerisporangium aureirubrum</name>
    <dbReference type="NCBI Taxonomy" id="1544736"/>
    <lineage>
        <taxon>Bacteria</taxon>
        <taxon>Bacillati</taxon>
        <taxon>Actinomycetota</taxon>
        <taxon>Actinomycetes</taxon>
        <taxon>Streptosporangiales</taxon>
        <taxon>Streptosporangiaceae</taxon>
        <taxon>Sphaerisporangium</taxon>
    </lineage>
</organism>
<reference evidence="12" key="1">
    <citation type="journal article" date="2019" name="Int. J. Syst. Evol. Microbiol.">
        <title>The Global Catalogue of Microorganisms (GCM) 10K type strain sequencing project: providing services to taxonomists for standard genome sequencing and annotation.</title>
        <authorList>
            <consortium name="The Broad Institute Genomics Platform"/>
            <consortium name="The Broad Institute Genome Sequencing Center for Infectious Disease"/>
            <person name="Wu L."/>
            <person name="Ma J."/>
        </authorList>
    </citation>
    <scope>NUCLEOTIDE SEQUENCE [LARGE SCALE GENOMIC DNA]</scope>
    <source>
        <strain evidence="12">JCM 30346</strain>
    </source>
</reference>
<dbReference type="PROSITE" id="PS50893">
    <property type="entry name" value="ABC_TRANSPORTER_2"/>
    <property type="match status" value="1"/>
</dbReference>
<comment type="caution">
    <text evidence="11">The sequence shown here is derived from an EMBL/GenBank/DDBJ whole genome shotgun (WGS) entry which is preliminary data.</text>
</comment>
<dbReference type="RefSeq" id="WP_380751544.1">
    <property type="nucleotide sequence ID" value="NZ_JBHSRF010000014.1"/>
</dbReference>
<keyword evidence="12" id="KW-1185">Reference proteome</keyword>
<dbReference type="InterPro" id="IPR003439">
    <property type="entry name" value="ABC_transporter-like_ATP-bd"/>
</dbReference>
<dbReference type="PANTHER" id="PTHR43394:SF1">
    <property type="entry name" value="ATP-BINDING CASSETTE SUB-FAMILY B MEMBER 10, MITOCHONDRIAL"/>
    <property type="match status" value="1"/>
</dbReference>
<dbReference type="PROSITE" id="PS50929">
    <property type="entry name" value="ABC_TM1F"/>
    <property type="match status" value="1"/>
</dbReference>
<dbReference type="SUPFAM" id="SSF90123">
    <property type="entry name" value="ABC transporter transmembrane region"/>
    <property type="match status" value="1"/>
</dbReference>
<accession>A0ABW1NHL1</accession>
<feature type="transmembrane region" description="Helical" evidence="8">
    <location>
        <begin position="42"/>
        <end position="65"/>
    </location>
</feature>